<protein>
    <recommendedName>
        <fullName evidence="4">Pyrimidine 5-nucleotidase</fullName>
    </recommendedName>
</protein>
<evidence type="ECO:0000313" key="2">
    <source>
        <dbReference type="EMBL" id="EOA86227.1"/>
    </source>
</evidence>
<dbReference type="NCBIfam" id="TIGR01993">
    <property type="entry name" value="Pyr-5-nucltdase"/>
    <property type="match status" value="1"/>
</dbReference>
<dbReference type="PANTHER" id="PTHR47438:SF1">
    <property type="entry name" value="PHOSPHATE METABOLISM PROTEIN 8-RELATED"/>
    <property type="match status" value="1"/>
</dbReference>
<dbReference type="GO" id="GO:0009166">
    <property type="term" value="P:nucleotide catabolic process"/>
    <property type="evidence" value="ECO:0007669"/>
    <property type="project" value="TreeGrafter"/>
</dbReference>
<sequence>MHFNTAAPSETMNYRSHPAHDSPKTNGATADENEKPVFFFDIDNCLYPKSLEIHRMMSELIDEFFQSHLSLSQKDANELHFRYYREYGLAIEGLVRHHKVDGLEYNSKVDDALPLEDVIKPDPSLRKLIEDIDTSKVRLWLFTNAYITHGKRVVKLLQIEDLFEGITYCDYGSEKFYCKPHVEMFDKAMAEAGIGSNEKCYFVDDSYINCKAAAERGWKTAHLLDESDPAPAEPASQHQIRSLQELRNIFPEVFKTS</sequence>
<dbReference type="RefSeq" id="XP_008026217.1">
    <property type="nucleotide sequence ID" value="XM_008028026.1"/>
</dbReference>
<dbReference type="SFLD" id="SFLDG01132">
    <property type="entry name" value="C1.5.3:_5'-Nucleotidase_Like"/>
    <property type="match status" value="1"/>
</dbReference>
<dbReference type="InterPro" id="IPR010237">
    <property type="entry name" value="Pyr-5-nucltdase"/>
</dbReference>
<dbReference type="Pfam" id="PF00702">
    <property type="entry name" value="Hydrolase"/>
    <property type="match status" value="1"/>
</dbReference>
<dbReference type="InterPro" id="IPR052791">
    <property type="entry name" value="SSM1_domain"/>
</dbReference>
<dbReference type="InterPro" id="IPR006439">
    <property type="entry name" value="HAD-SF_hydro_IA"/>
</dbReference>
<dbReference type="EMBL" id="KB908604">
    <property type="protein sequence ID" value="EOA86227.1"/>
    <property type="molecule type" value="Genomic_DNA"/>
</dbReference>
<name>R0KDJ2_EXST2</name>
<dbReference type="Gene3D" id="1.10.150.450">
    <property type="match status" value="1"/>
</dbReference>
<dbReference type="GeneID" id="19397115"/>
<dbReference type="InterPro" id="IPR023214">
    <property type="entry name" value="HAD_sf"/>
</dbReference>
<dbReference type="STRING" id="671987.R0KDJ2"/>
<evidence type="ECO:0000256" key="1">
    <source>
        <dbReference type="SAM" id="MobiDB-lite"/>
    </source>
</evidence>
<reference evidence="2 3" key="1">
    <citation type="journal article" date="2012" name="PLoS Pathog.">
        <title>Diverse lifestyles and strategies of plant pathogenesis encoded in the genomes of eighteen Dothideomycetes fungi.</title>
        <authorList>
            <person name="Ohm R.A."/>
            <person name="Feau N."/>
            <person name="Henrissat B."/>
            <person name="Schoch C.L."/>
            <person name="Horwitz B.A."/>
            <person name="Barry K.W."/>
            <person name="Condon B.J."/>
            <person name="Copeland A.C."/>
            <person name="Dhillon B."/>
            <person name="Glaser F."/>
            <person name="Hesse C.N."/>
            <person name="Kosti I."/>
            <person name="LaButti K."/>
            <person name="Lindquist E.A."/>
            <person name="Lucas S."/>
            <person name="Salamov A.A."/>
            <person name="Bradshaw R.E."/>
            <person name="Ciuffetti L."/>
            <person name="Hamelin R.C."/>
            <person name="Kema G.H.J."/>
            <person name="Lawrence C."/>
            <person name="Scott J.A."/>
            <person name="Spatafora J.W."/>
            <person name="Turgeon B.G."/>
            <person name="de Wit P.J.G.M."/>
            <person name="Zhong S."/>
            <person name="Goodwin S.B."/>
            <person name="Grigoriev I.V."/>
        </authorList>
    </citation>
    <scope>NUCLEOTIDE SEQUENCE [LARGE SCALE GENOMIC DNA]</scope>
    <source>
        <strain evidence="3">28A</strain>
    </source>
</reference>
<dbReference type="GO" id="GO:0008252">
    <property type="term" value="F:nucleotidase activity"/>
    <property type="evidence" value="ECO:0007669"/>
    <property type="project" value="TreeGrafter"/>
</dbReference>
<dbReference type="NCBIfam" id="TIGR01509">
    <property type="entry name" value="HAD-SF-IA-v3"/>
    <property type="match status" value="1"/>
</dbReference>
<dbReference type="GO" id="GO:0006206">
    <property type="term" value="P:pyrimidine nucleobase metabolic process"/>
    <property type="evidence" value="ECO:0007669"/>
    <property type="project" value="TreeGrafter"/>
</dbReference>
<evidence type="ECO:0008006" key="4">
    <source>
        <dbReference type="Google" id="ProtNLM"/>
    </source>
</evidence>
<evidence type="ECO:0000313" key="3">
    <source>
        <dbReference type="Proteomes" id="UP000016935"/>
    </source>
</evidence>
<dbReference type="Gene3D" id="3.40.50.1000">
    <property type="entry name" value="HAD superfamily/HAD-like"/>
    <property type="match status" value="1"/>
</dbReference>
<organism evidence="2 3">
    <name type="scientific">Exserohilum turcicum (strain 28A)</name>
    <name type="common">Northern leaf blight fungus</name>
    <name type="synonym">Setosphaeria turcica</name>
    <dbReference type="NCBI Taxonomy" id="671987"/>
    <lineage>
        <taxon>Eukaryota</taxon>
        <taxon>Fungi</taxon>
        <taxon>Dikarya</taxon>
        <taxon>Ascomycota</taxon>
        <taxon>Pezizomycotina</taxon>
        <taxon>Dothideomycetes</taxon>
        <taxon>Pleosporomycetidae</taxon>
        <taxon>Pleosporales</taxon>
        <taxon>Pleosporineae</taxon>
        <taxon>Pleosporaceae</taxon>
        <taxon>Exserohilum</taxon>
    </lineage>
</organism>
<dbReference type="HOGENOM" id="CLU_059493_0_0_1"/>
<accession>R0KDJ2</accession>
<feature type="region of interest" description="Disordered" evidence="1">
    <location>
        <begin position="1"/>
        <end position="30"/>
    </location>
</feature>
<dbReference type="PANTHER" id="PTHR47438">
    <property type="entry name" value="PHOSPHATE METABOLISM PROTEIN 8-RELATED"/>
    <property type="match status" value="1"/>
</dbReference>
<dbReference type="SUPFAM" id="SSF56784">
    <property type="entry name" value="HAD-like"/>
    <property type="match status" value="1"/>
</dbReference>
<dbReference type="FunFam" id="1.10.150.450:FF:000001">
    <property type="entry name" value="SDT1p Pyrimidine nucleotidase"/>
    <property type="match status" value="1"/>
</dbReference>
<proteinExistence type="predicted"/>
<dbReference type="OrthoDB" id="1065058at2759"/>
<dbReference type="AlphaFoldDB" id="R0KDJ2"/>
<dbReference type="SFLD" id="SFLDG01129">
    <property type="entry name" value="C1.5:_HAD__Beta-PGM__Phosphata"/>
    <property type="match status" value="1"/>
</dbReference>
<dbReference type="eggNOG" id="KOG3109">
    <property type="taxonomic scope" value="Eukaryota"/>
</dbReference>
<feature type="compositionally biased region" description="Polar residues" evidence="1">
    <location>
        <begin position="1"/>
        <end position="14"/>
    </location>
</feature>
<dbReference type="InterPro" id="IPR036412">
    <property type="entry name" value="HAD-like_sf"/>
</dbReference>
<dbReference type="SFLD" id="SFLDS00003">
    <property type="entry name" value="Haloacid_Dehalogenase"/>
    <property type="match status" value="1"/>
</dbReference>
<reference evidence="2 3" key="2">
    <citation type="journal article" date="2013" name="PLoS Genet.">
        <title>Comparative genome structure, secondary metabolite, and effector coding capacity across Cochliobolus pathogens.</title>
        <authorList>
            <person name="Condon B.J."/>
            <person name="Leng Y."/>
            <person name="Wu D."/>
            <person name="Bushley K.E."/>
            <person name="Ohm R.A."/>
            <person name="Otillar R."/>
            <person name="Martin J."/>
            <person name="Schackwitz W."/>
            <person name="Grimwood J."/>
            <person name="MohdZainudin N."/>
            <person name="Xue C."/>
            <person name="Wang R."/>
            <person name="Manning V.A."/>
            <person name="Dhillon B."/>
            <person name="Tu Z.J."/>
            <person name="Steffenson B.J."/>
            <person name="Salamov A."/>
            <person name="Sun H."/>
            <person name="Lowry S."/>
            <person name="LaButti K."/>
            <person name="Han J."/>
            <person name="Copeland A."/>
            <person name="Lindquist E."/>
            <person name="Barry K."/>
            <person name="Schmutz J."/>
            <person name="Baker S.E."/>
            <person name="Ciuffetti L.M."/>
            <person name="Grigoriev I.V."/>
            <person name="Zhong S."/>
            <person name="Turgeon B.G."/>
        </authorList>
    </citation>
    <scope>NUCLEOTIDE SEQUENCE [LARGE SCALE GENOMIC DNA]</scope>
    <source>
        <strain evidence="3">28A</strain>
    </source>
</reference>
<dbReference type="Proteomes" id="UP000016935">
    <property type="component" value="Unassembled WGS sequence"/>
</dbReference>
<gene>
    <name evidence="2" type="ORF">SETTUDRAFT_151307</name>
</gene>
<keyword evidence="3" id="KW-1185">Reference proteome</keyword>